<evidence type="ECO:0000313" key="7">
    <source>
        <dbReference type="Proteomes" id="UP000176191"/>
    </source>
</evidence>
<dbReference type="Proteomes" id="UP000176191">
    <property type="component" value="Unassembled WGS sequence"/>
</dbReference>
<comment type="caution">
    <text evidence="6">The sequence shown here is derived from an EMBL/GenBank/DDBJ whole genome shotgun (WGS) entry which is preliminary data.</text>
</comment>
<keyword evidence="3" id="KW-0249">Electron transport</keyword>
<dbReference type="GO" id="GO:0051536">
    <property type="term" value="F:iron-sulfur cluster binding"/>
    <property type="evidence" value="ECO:0007669"/>
    <property type="project" value="UniProtKB-KW"/>
</dbReference>
<evidence type="ECO:0000256" key="4">
    <source>
        <dbReference type="ARBA" id="ARBA00023004"/>
    </source>
</evidence>
<gene>
    <name evidence="6" type="ORF">A2228_03270</name>
</gene>
<name>A0A1F5F3H6_9BACT</name>
<keyword evidence="1" id="KW-0813">Transport</keyword>
<dbReference type="SUPFAM" id="SSF54862">
    <property type="entry name" value="4Fe-4S ferredoxins"/>
    <property type="match status" value="1"/>
</dbReference>
<evidence type="ECO:0008006" key="8">
    <source>
        <dbReference type="Google" id="ProtNLM"/>
    </source>
</evidence>
<accession>A0A1F5F3H6</accession>
<proteinExistence type="predicted"/>
<dbReference type="PANTHER" id="PTHR36923">
    <property type="entry name" value="FERREDOXIN"/>
    <property type="match status" value="1"/>
</dbReference>
<dbReference type="PANTHER" id="PTHR36923:SF3">
    <property type="entry name" value="FERREDOXIN"/>
    <property type="match status" value="1"/>
</dbReference>
<keyword evidence="2" id="KW-0479">Metal-binding</keyword>
<evidence type="ECO:0000256" key="2">
    <source>
        <dbReference type="ARBA" id="ARBA00022723"/>
    </source>
</evidence>
<evidence type="ECO:0000256" key="3">
    <source>
        <dbReference type="ARBA" id="ARBA00022982"/>
    </source>
</evidence>
<sequence>MQGTSMSDDVKIVRQIGKYSVKAIQSKCIAAASCVAIAPNIFKLNEENLVEIIEKGKDEPDNIMLAAQSCPTGAIEIWEGDKRLWPPL</sequence>
<dbReference type="InterPro" id="IPR051269">
    <property type="entry name" value="Fe-S_cluster_ET"/>
</dbReference>
<dbReference type="Pfam" id="PF13370">
    <property type="entry name" value="Fer4_13"/>
    <property type="match status" value="1"/>
</dbReference>
<dbReference type="GO" id="GO:0046872">
    <property type="term" value="F:metal ion binding"/>
    <property type="evidence" value="ECO:0007669"/>
    <property type="project" value="UniProtKB-KW"/>
</dbReference>
<keyword evidence="4" id="KW-0408">Iron</keyword>
<protein>
    <recommendedName>
        <fullName evidence="8">4Fe-4S ferredoxin-type domain-containing protein</fullName>
    </recommendedName>
</protein>
<evidence type="ECO:0000313" key="6">
    <source>
        <dbReference type="EMBL" id="OGD74183.1"/>
    </source>
</evidence>
<evidence type="ECO:0000256" key="5">
    <source>
        <dbReference type="ARBA" id="ARBA00023014"/>
    </source>
</evidence>
<keyword evidence="5" id="KW-0411">Iron-sulfur</keyword>
<evidence type="ECO:0000256" key="1">
    <source>
        <dbReference type="ARBA" id="ARBA00022448"/>
    </source>
</evidence>
<dbReference type="AlphaFoldDB" id="A0A1F5F3H6"/>
<dbReference type="EMBL" id="MFAK01000039">
    <property type="protein sequence ID" value="OGD74183.1"/>
    <property type="molecule type" value="Genomic_DNA"/>
</dbReference>
<dbReference type="Gene3D" id="3.30.70.20">
    <property type="match status" value="1"/>
</dbReference>
<organism evidence="6 7">
    <name type="scientific">Candidatus Collierbacteria bacterium RIFOXYA2_FULL_46_10</name>
    <dbReference type="NCBI Taxonomy" id="1817726"/>
    <lineage>
        <taxon>Bacteria</taxon>
        <taxon>Candidatus Collieribacteriota</taxon>
    </lineage>
</organism>
<reference evidence="6 7" key="1">
    <citation type="journal article" date="2016" name="Nat. Commun.">
        <title>Thousands of microbial genomes shed light on interconnected biogeochemical processes in an aquifer system.</title>
        <authorList>
            <person name="Anantharaman K."/>
            <person name="Brown C.T."/>
            <person name="Hug L.A."/>
            <person name="Sharon I."/>
            <person name="Castelle C.J."/>
            <person name="Probst A.J."/>
            <person name="Thomas B.C."/>
            <person name="Singh A."/>
            <person name="Wilkins M.J."/>
            <person name="Karaoz U."/>
            <person name="Brodie E.L."/>
            <person name="Williams K.H."/>
            <person name="Hubbard S.S."/>
            <person name="Banfield J.F."/>
        </authorList>
    </citation>
    <scope>NUCLEOTIDE SEQUENCE [LARGE SCALE GENOMIC DNA]</scope>
</reference>